<dbReference type="GO" id="GO:0005634">
    <property type="term" value="C:nucleus"/>
    <property type="evidence" value="ECO:0007669"/>
    <property type="project" value="UniProtKB-SubCell"/>
</dbReference>
<evidence type="ECO:0000256" key="2">
    <source>
        <dbReference type="ARBA" id="ARBA00005378"/>
    </source>
</evidence>
<feature type="domain" description="AAA+ ATPase" evidence="8">
    <location>
        <begin position="45"/>
        <end position="173"/>
    </location>
</feature>
<organism evidence="9 10">
    <name type="scientific">Nezara viridula</name>
    <name type="common">Southern green stink bug</name>
    <name type="synonym">Cimex viridulus</name>
    <dbReference type="NCBI Taxonomy" id="85310"/>
    <lineage>
        <taxon>Eukaryota</taxon>
        <taxon>Metazoa</taxon>
        <taxon>Ecdysozoa</taxon>
        <taxon>Arthropoda</taxon>
        <taxon>Hexapoda</taxon>
        <taxon>Insecta</taxon>
        <taxon>Pterygota</taxon>
        <taxon>Neoptera</taxon>
        <taxon>Paraneoptera</taxon>
        <taxon>Hemiptera</taxon>
        <taxon>Heteroptera</taxon>
        <taxon>Panheteroptera</taxon>
        <taxon>Pentatomomorpha</taxon>
        <taxon>Pentatomoidea</taxon>
        <taxon>Pentatomidae</taxon>
        <taxon>Pentatominae</taxon>
        <taxon>Nezara</taxon>
    </lineage>
</organism>
<dbReference type="Pfam" id="PF00004">
    <property type="entry name" value="AAA"/>
    <property type="match status" value="1"/>
</dbReference>
<comment type="subcellular location">
    <subcellularLocation>
        <location evidence="1">Nucleus</location>
    </subcellularLocation>
</comment>
<evidence type="ECO:0000256" key="4">
    <source>
        <dbReference type="ARBA" id="ARBA00022741"/>
    </source>
</evidence>
<dbReference type="CDD" id="cd18140">
    <property type="entry name" value="HLD_clamp_RFC"/>
    <property type="match status" value="1"/>
</dbReference>
<dbReference type="InterPro" id="IPR003593">
    <property type="entry name" value="AAA+_ATPase"/>
</dbReference>
<keyword evidence="4" id="KW-0547">Nucleotide-binding</keyword>
<dbReference type="Gene3D" id="1.20.272.10">
    <property type="match status" value="1"/>
</dbReference>
<evidence type="ECO:0000256" key="6">
    <source>
        <dbReference type="ARBA" id="ARBA00023242"/>
    </source>
</evidence>
<dbReference type="GO" id="GO:0005663">
    <property type="term" value="C:DNA replication factor C complex"/>
    <property type="evidence" value="ECO:0007669"/>
    <property type="project" value="TreeGrafter"/>
</dbReference>
<dbReference type="EMBL" id="OV725080">
    <property type="protein sequence ID" value="CAH1397937.1"/>
    <property type="molecule type" value="Genomic_DNA"/>
</dbReference>
<dbReference type="CDD" id="cd00009">
    <property type="entry name" value="AAA"/>
    <property type="match status" value="1"/>
</dbReference>
<dbReference type="InterPro" id="IPR027417">
    <property type="entry name" value="P-loop_NTPase"/>
</dbReference>
<dbReference type="Pfam" id="PF08542">
    <property type="entry name" value="Rep_fac_C"/>
    <property type="match status" value="1"/>
</dbReference>
<evidence type="ECO:0000313" key="9">
    <source>
        <dbReference type="EMBL" id="CAH1397937.1"/>
    </source>
</evidence>
<proteinExistence type="inferred from homology"/>
<dbReference type="GO" id="GO:0016887">
    <property type="term" value="F:ATP hydrolysis activity"/>
    <property type="evidence" value="ECO:0007669"/>
    <property type="project" value="InterPro"/>
</dbReference>
<dbReference type="GO" id="GO:0005524">
    <property type="term" value="F:ATP binding"/>
    <property type="evidence" value="ECO:0007669"/>
    <property type="project" value="UniProtKB-KW"/>
</dbReference>
<dbReference type="InterPro" id="IPR003959">
    <property type="entry name" value="ATPase_AAA_core"/>
</dbReference>
<comment type="similarity">
    <text evidence="2">Belongs to the activator 1 small subunits family.</text>
</comment>
<dbReference type="Gene3D" id="3.40.50.300">
    <property type="entry name" value="P-loop containing nucleotide triphosphate hydrolases"/>
    <property type="match status" value="1"/>
</dbReference>
<evidence type="ECO:0000256" key="3">
    <source>
        <dbReference type="ARBA" id="ARBA00022705"/>
    </source>
</evidence>
<dbReference type="FunFam" id="1.20.272.10:FF:000004">
    <property type="entry name" value="Replication factor C subunit 5"/>
    <property type="match status" value="1"/>
</dbReference>
<dbReference type="Proteomes" id="UP001152798">
    <property type="component" value="Chromosome 4"/>
</dbReference>
<dbReference type="InterPro" id="IPR013748">
    <property type="entry name" value="Rep_factorC_C"/>
</dbReference>
<dbReference type="GO" id="GO:0003677">
    <property type="term" value="F:DNA binding"/>
    <property type="evidence" value="ECO:0007669"/>
    <property type="project" value="InterPro"/>
</dbReference>
<dbReference type="PANTHER" id="PTHR11669">
    <property type="entry name" value="REPLICATION FACTOR C / DNA POLYMERASE III GAMMA-TAU SUBUNIT"/>
    <property type="match status" value="1"/>
</dbReference>
<name>A0A9P0H9S6_NEZVI</name>
<keyword evidence="10" id="KW-1185">Reference proteome</keyword>
<dbReference type="GO" id="GO:0006281">
    <property type="term" value="P:DNA repair"/>
    <property type="evidence" value="ECO:0007669"/>
    <property type="project" value="TreeGrafter"/>
</dbReference>
<accession>A0A9P0H9S6</accession>
<dbReference type="NCBIfam" id="NF001679">
    <property type="entry name" value="PRK00440.1"/>
    <property type="match status" value="1"/>
</dbReference>
<dbReference type="SMART" id="SM00382">
    <property type="entry name" value="AAA"/>
    <property type="match status" value="1"/>
</dbReference>
<evidence type="ECO:0000256" key="7">
    <source>
        <dbReference type="ARBA" id="ARBA00080380"/>
    </source>
</evidence>
<protein>
    <recommendedName>
        <fullName evidence="7">Activator 1 subunit 5</fullName>
    </recommendedName>
</protein>
<dbReference type="InterPro" id="IPR050238">
    <property type="entry name" value="DNA_Rep/Repair_Clamp_Loader"/>
</dbReference>
<keyword evidence="5" id="KW-0067">ATP-binding</keyword>
<dbReference type="InterPro" id="IPR047854">
    <property type="entry name" value="RFC_lid"/>
</dbReference>
<dbReference type="SUPFAM" id="SSF52540">
    <property type="entry name" value="P-loop containing nucleoside triphosphate hydrolases"/>
    <property type="match status" value="1"/>
</dbReference>
<keyword evidence="3" id="KW-0235">DNA replication</keyword>
<dbReference type="GO" id="GO:0003689">
    <property type="term" value="F:DNA clamp loader activity"/>
    <property type="evidence" value="ECO:0007669"/>
    <property type="project" value="TreeGrafter"/>
</dbReference>
<dbReference type="SUPFAM" id="SSF48019">
    <property type="entry name" value="post-AAA+ oligomerization domain-like"/>
    <property type="match status" value="1"/>
</dbReference>
<keyword evidence="6" id="KW-0539">Nucleus</keyword>
<dbReference type="InterPro" id="IPR008921">
    <property type="entry name" value="DNA_pol3_clamp-load_cplx_C"/>
</dbReference>
<reference evidence="9" key="1">
    <citation type="submission" date="2022-01" db="EMBL/GenBank/DDBJ databases">
        <authorList>
            <person name="King R."/>
        </authorList>
    </citation>
    <scope>NUCLEOTIDE SEQUENCE</scope>
</reference>
<dbReference type="FunFam" id="1.10.8.60:FF:000028">
    <property type="entry name" value="Replication factor C subunit 5"/>
    <property type="match status" value="1"/>
</dbReference>
<evidence type="ECO:0000259" key="8">
    <source>
        <dbReference type="SMART" id="SM00382"/>
    </source>
</evidence>
<dbReference type="PANTHER" id="PTHR11669:SF9">
    <property type="entry name" value="REPLICATION FACTOR C SUBUNIT 5"/>
    <property type="match status" value="1"/>
</dbReference>
<evidence type="ECO:0000256" key="5">
    <source>
        <dbReference type="ARBA" id="ARBA00022840"/>
    </source>
</evidence>
<evidence type="ECO:0000313" key="10">
    <source>
        <dbReference type="Proteomes" id="UP001152798"/>
    </source>
</evidence>
<dbReference type="FunFam" id="3.40.50.300:FF:000129">
    <property type="entry name" value="Replication factor C subunit 5"/>
    <property type="match status" value="1"/>
</dbReference>
<dbReference type="GO" id="GO:0006261">
    <property type="term" value="P:DNA-templated DNA replication"/>
    <property type="evidence" value="ECO:0007669"/>
    <property type="project" value="TreeGrafter"/>
</dbReference>
<sequence length="335" mass="38033">MVTAKDDTKTKNLPWVEKYRPSTLDDLISHEDIIKTITRFINEEQLPHLLFYGPPGTGKTTTILACARKLYPKGQFNSMVMELNASDDRGIGVVRGQILNFASTRTIFNKGYKLIILDEADAMTNDAQNALRRIIEKYTDNVRFCMICNYLGKIIPALQSRCTRFRFGPLDPKQIQPRLEYVIEQEKVKVTEGGKKALMELGSGDMRKVLNILQGTATAFPEVNEDNVYTCVGHPTPTDMSNVINWLLNSDFTTAYNMILELQITKGLALPDIIQEVHSYIHRIELPPEVLIELLIKMAEIEERLTHGTMERIQLSALVGAFYLARSKIKLPEKE</sequence>
<dbReference type="AlphaFoldDB" id="A0A9P0H9S6"/>
<dbReference type="OrthoDB" id="10254700at2759"/>
<gene>
    <name evidence="9" type="ORF">NEZAVI_LOCUS7681</name>
</gene>
<dbReference type="Gene3D" id="1.10.8.60">
    <property type="match status" value="1"/>
</dbReference>
<evidence type="ECO:0000256" key="1">
    <source>
        <dbReference type="ARBA" id="ARBA00004123"/>
    </source>
</evidence>